<keyword evidence="5" id="KW-1185">Reference proteome</keyword>
<dbReference type="PROSITE" id="PS51186">
    <property type="entry name" value="GNAT"/>
    <property type="match status" value="1"/>
</dbReference>
<dbReference type="PANTHER" id="PTHR43420">
    <property type="entry name" value="ACETYLTRANSFERASE"/>
    <property type="match status" value="1"/>
</dbReference>
<evidence type="ECO:0000313" key="5">
    <source>
        <dbReference type="Proteomes" id="UP000505020"/>
    </source>
</evidence>
<proteinExistence type="predicted"/>
<evidence type="ECO:0000259" key="3">
    <source>
        <dbReference type="PROSITE" id="PS51186"/>
    </source>
</evidence>
<dbReference type="InterPro" id="IPR016181">
    <property type="entry name" value="Acyl_CoA_acyltransferase"/>
</dbReference>
<name>A0A7D4BZP4_9EURY</name>
<dbReference type="Gene3D" id="3.40.630.30">
    <property type="match status" value="1"/>
</dbReference>
<protein>
    <submittedName>
        <fullName evidence="4">N-acetyltransferase</fullName>
    </submittedName>
</protein>
<organism evidence="4 5">
    <name type="scientific">Halorubrum salinarum</name>
    <dbReference type="NCBI Taxonomy" id="2739057"/>
    <lineage>
        <taxon>Archaea</taxon>
        <taxon>Methanobacteriati</taxon>
        <taxon>Methanobacteriota</taxon>
        <taxon>Stenosarchaea group</taxon>
        <taxon>Halobacteria</taxon>
        <taxon>Halobacteriales</taxon>
        <taxon>Haloferacaceae</taxon>
        <taxon>Halorubrum</taxon>
    </lineage>
</organism>
<dbReference type="EMBL" id="CP053941">
    <property type="protein sequence ID" value="QKG91856.1"/>
    <property type="molecule type" value="Genomic_DNA"/>
</dbReference>
<feature type="domain" description="N-acetyltransferase" evidence="3">
    <location>
        <begin position="28"/>
        <end position="189"/>
    </location>
</feature>
<dbReference type="Proteomes" id="UP000505020">
    <property type="component" value="Chromosome"/>
</dbReference>
<keyword evidence="1 4" id="KW-0808">Transferase</keyword>
<evidence type="ECO:0000313" key="4">
    <source>
        <dbReference type="EMBL" id="QKG91856.1"/>
    </source>
</evidence>
<accession>A0A7D4BZP4</accession>
<reference evidence="4 5" key="1">
    <citation type="submission" date="2020-05" db="EMBL/GenBank/DDBJ databases">
        <title>Halorubrum RHB-C sp.nov., an extremely halophilic archaeon isolated from solar salt farm.</title>
        <authorList>
            <person name="Ho H."/>
            <person name="Danganan R.E."/>
            <person name="Dedeles G.R."/>
            <person name="Kim S.-G."/>
        </authorList>
    </citation>
    <scope>NUCLEOTIDE SEQUENCE [LARGE SCALE GENOMIC DNA]</scope>
    <source>
        <strain evidence="4 5">RHB-C</strain>
    </source>
</reference>
<keyword evidence="2" id="KW-0012">Acyltransferase</keyword>
<evidence type="ECO:0000256" key="1">
    <source>
        <dbReference type="ARBA" id="ARBA00022679"/>
    </source>
</evidence>
<evidence type="ECO:0000256" key="2">
    <source>
        <dbReference type="ARBA" id="ARBA00023315"/>
    </source>
</evidence>
<dbReference type="InterPro" id="IPR050680">
    <property type="entry name" value="YpeA/RimI_acetyltransf"/>
</dbReference>
<dbReference type="CDD" id="cd04301">
    <property type="entry name" value="NAT_SF"/>
    <property type="match status" value="1"/>
</dbReference>
<dbReference type="GeneID" id="55593927"/>
<dbReference type="InterPro" id="IPR000182">
    <property type="entry name" value="GNAT_dom"/>
</dbReference>
<sequence>MSADRPAIRRLPLDEAALRRYAADLWLPYNRDLADAVAAHDLADWPAERFVERHVAFARDRLEEAGSRGWVAATAGDGADDAGVDPATADVTDPALDLVGLLMTSVDECPDPFERPDRLVIGEIYVAEPFRGTGLAERFVERAVADARDHGCEQLRLDVDVDNERAVAFYERIGFEDYRKQMTMAVDPE</sequence>
<dbReference type="SUPFAM" id="SSF55729">
    <property type="entry name" value="Acyl-CoA N-acyltransferases (Nat)"/>
    <property type="match status" value="1"/>
</dbReference>
<gene>
    <name evidence="4" type="ORF">HPS36_02955</name>
</gene>
<dbReference type="KEGG" id="hsai:HPS36_02955"/>
<dbReference type="RefSeq" id="WP_173228439.1">
    <property type="nucleotide sequence ID" value="NZ_CP053941.1"/>
</dbReference>
<dbReference type="Pfam" id="PF00583">
    <property type="entry name" value="Acetyltransf_1"/>
    <property type="match status" value="1"/>
</dbReference>
<dbReference type="AlphaFoldDB" id="A0A7D4BZP4"/>
<dbReference type="PANTHER" id="PTHR43420:SF47">
    <property type="entry name" value="N-ACETYLTRANSFERASE DOMAIN-CONTAINING PROTEIN"/>
    <property type="match status" value="1"/>
</dbReference>
<dbReference type="GO" id="GO:0016747">
    <property type="term" value="F:acyltransferase activity, transferring groups other than amino-acyl groups"/>
    <property type="evidence" value="ECO:0007669"/>
    <property type="project" value="InterPro"/>
</dbReference>